<accession>A0A7W4ILL0</accession>
<evidence type="ECO:0000256" key="4">
    <source>
        <dbReference type="ARBA" id="ARBA00023163"/>
    </source>
</evidence>
<evidence type="ECO:0000259" key="5">
    <source>
        <dbReference type="Pfam" id="PF04542"/>
    </source>
</evidence>
<evidence type="ECO:0000256" key="2">
    <source>
        <dbReference type="ARBA" id="ARBA00023015"/>
    </source>
</evidence>
<feature type="domain" description="RNA polymerase sigma factor 70 region 4 type 2" evidence="6">
    <location>
        <begin position="109"/>
        <end position="161"/>
    </location>
</feature>
<dbReference type="GO" id="GO:0016987">
    <property type="term" value="F:sigma factor activity"/>
    <property type="evidence" value="ECO:0007669"/>
    <property type="project" value="UniProtKB-KW"/>
</dbReference>
<name>A0A7W4ILL0_9PROT</name>
<dbReference type="GO" id="GO:0006352">
    <property type="term" value="P:DNA-templated transcription initiation"/>
    <property type="evidence" value="ECO:0007669"/>
    <property type="project" value="InterPro"/>
</dbReference>
<protein>
    <submittedName>
        <fullName evidence="7">Sigma-70 family RNA polymerase sigma factor</fullName>
    </submittedName>
</protein>
<dbReference type="EMBL" id="JABEQO010000013">
    <property type="protein sequence ID" value="MBB2165138.1"/>
    <property type="molecule type" value="Genomic_DNA"/>
</dbReference>
<dbReference type="Gene3D" id="1.10.10.10">
    <property type="entry name" value="Winged helix-like DNA-binding domain superfamily/Winged helix DNA-binding domain"/>
    <property type="match status" value="1"/>
</dbReference>
<dbReference type="Pfam" id="PF04542">
    <property type="entry name" value="Sigma70_r2"/>
    <property type="match status" value="1"/>
</dbReference>
<dbReference type="Proteomes" id="UP000561077">
    <property type="component" value="Unassembled WGS sequence"/>
</dbReference>
<dbReference type="Pfam" id="PF08281">
    <property type="entry name" value="Sigma70_r4_2"/>
    <property type="match status" value="1"/>
</dbReference>
<dbReference type="GO" id="GO:0003677">
    <property type="term" value="F:DNA binding"/>
    <property type="evidence" value="ECO:0007669"/>
    <property type="project" value="InterPro"/>
</dbReference>
<dbReference type="InterPro" id="IPR014284">
    <property type="entry name" value="RNA_pol_sigma-70_dom"/>
</dbReference>
<feature type="domain" description="RNA polymerase sigma-70 region 2" evidence="5">
    <location>
        <begin position="11"/>
        <end position="77"/>
    </location>
</feature>
<dbReference type="SUPFAM" id="SSF88659">
    <property type="entry name" value="Sigma3 and sigma4 domains of RNA polymerase sigma factors"/>
    <property type="match status" value="1"/>
</dbReference>
<dbReference type="Proteomes" id="UP000540490">
    <property type="component" value="Unassembled WGS sequence"/>
</dbReference>
<evidence type="ECO:0000256" key="1">
    <source>
        <dbReference type="ARBA" id="ARBA00010641"/>
    </source>
</evidence>
<dbReference type="InterPro" id="IPR013249">
    <property type="entry name" value="RNA_pol_sigma70_r4_t2"/>
</dbReference>
<dbReference type="PANTHER" id="PTHR43133">
    <property type="entry name" value="RNA POLYMERASE ECF-TYPE SIGMA FACTO"/>
    <property type="match status" value="1"/>
</dbReference>
<dbReference type="InterPro" id="IPR013324">
    <property type="entry name" value="RNA_pol_sigma_r3/r4-like"/>
</dbReference>
<evidence type="ECO:0000256" key="3">
    <source>
        <dbReference type="ARBA" id="ARBA00023082"/>
    </source>
</evidence>
<keyword evidence="3" id="KW-0731">Sigma factor</keyword>
<evidence type="ECO:0000259" key="6">
    <source>
        <dbReference type="Pfam" id="PF08281"/>
    </source>
</evidence>
<evidence type="ECO:0000313" key="7">
    <source>
        <dbReference type="EMBL" id="MBB2165138.1"/>
    </source>
</evidence>
<dbReference type="AlphaFoldDB" id="A0A7W4ILL0"/>
<dbReference type="Gene3D" id="1.10.1740.10">
    <property type="match status" value="1"/>
</dbReference>
<reference evidence="9 10" key="1">
    <citation type="submission" date="2020-04" db="EMBL/GenBank/DDBJ databases">
        <title>Description of novel Gluconacetobacter.</title>
        <authorList>
            <person name="Sombolestani A."/>
        </authorList>
    </citation>
    <scope>NUCLEOTIDE SEQUENCE [LARGE SCALE GENOMIC DNA]</scope>
    <source>
        <strain evidence="8 9">LMG 1728</strain>
        <strain evidence="7 10">LMG 1731</strain>
    </source>
</reference>
<keyword evidence="4" id="KW-0804">Transcription</keyword>
<comment type="similarity">
    <text evidence="1">Belongs to the sigma-70 factor family. ECF subfamily.</text>
</comment>
<dbReference type="InterPro" id="IPR036388">
    <property type="entry name" value="WH-like_DNA-bd_sf"/>
</dbReference>
<dbReference type="SUPFAM" id="SSF88946">
    <property type="entry name" value="Sigma2 domain of RNA polymerase sigma factors"/>
    <property type="match status" value="1"/>
</dbReference>
<comment type="caution">
    <text evidence="7">The sequence shown here is derived from an EMBL/GenBank/DDBJ whole genome shotgun (WGS) entry which is preliminary data.</text>
</comment>
<evidence type="ECO:0000313" key="8">
    <source>
        <dbReference type="EMBL" id="MBB2194236.1"/>
    </source>
</evidence>
<evidence type="ECO:0000313" key="10">
    <source>
        <dbReference type="Proteomes" id="UP000561077"/>
    </source>
</evidence>
<sequence length="170" mass="18484">MMSSDPLLETYLANRSRFVSLATGMVGCPAHAEDIVQDAFVHVASVAKRGVVVFSPIAYLTTMVRRLALDHLKSSRRQVPMEIDHALLAEAGAACPTPDVQFRFSEELGAVDQALSALPPRTRRAFEMYRIGGYTLREIAAVLEVSTTRAHKMIQIALVACATALPDAES</sequence>
<dbReference type="NCBIfam" id="TIGR02937">
    <property type="entry name" value="sigma70-ECF"/>
    <property type="match status" value="1"/>
</dbReference>
<organism evidence="7 10">
    <name type="scientific">Gluconacetobacter dulcium</name>
    <dbReference type="NCBI Taxonomy" id="2729096"/>
    <lineage>
        <taxon>Bacteria</taxon>
        <taxon>Pseudomonadati</taxon>
        <taxon>Pseudomonadota</taxon>
        <taxon>Alphaproteobacteria</taxon>
        <taxon>Acetobacterales</taxon>
        <taxon>Acetobacteraceae</taxon>
        <taxon>Gluconacetobacter</taxon>
    </lineage>
</organism>
<keyword evidence="9" id="KW-1185">Reference proteome</keyword>
<dbReference type="EMBL" id="JABEQN010000013">
    <property type="protein sequence ID" value="MBB2194236.1"/>
    <property type="molecule type" value="Genomic_DNA"/>
</dbReference>
<dbReference type="InterPro" id="IPR013325">
    <property type="entry name" value="RNA_pol_sigma_r2"/>
</dbReference>
<dbReference type="InterPro" id="IPR039425">
    <property type="entry name" value="RNA_pol_sigma-70-like"/>
</dbReference>
<evidence type="ECO:0000313" key="9">
    <source>
        <dbReference type="Proteomes" id="UP000540490"/>
    </source>
</evidence>
<gene>
    <name evidence="8" type="ORF">HLH25_11425</name>
    <name evidence="7" type="ORF">HLH26_11440</name>
</gene>
<keyword evidence="2" id="KW-0805">Transcription regulation</keyword>
<dbReference type="PANTHER" id="PTHR43133:SF63">
    <property type="entry name" value="RNA POLYMERASE SIGMA FACTOR FECI-RELATED"/>
    <property type="match status" value="1"/>
</dbReference>
<proteinExistence type="inferred from homology"/>
<dbReference type="InterPro" id="IPR007627">
    <property type="entry name" value="RNA_pol_sigma70_r2"/>
</dbReference>